<keyword evidence="1" id="KW-1133">Transmembrane helix</keyword>
<comment type="caution">
    <text evidence="4">The sequence shown here is derived from an EMBL/GenBank/DDBJ whole genome shotgun (WGS) entry which is preliminary data.</text>
</comment>
<accession>A0ABW2J1Y5</accession>
<dbReference type="InterPro" id="IPR001633">
    <property type="entry name" value="EAL_dom"/>
</dbReference>
<evidence type="ECO:0000313" key="4">
    <source>
        <dbReference type="EMBL" id="MFC7297129.1"/>
    </source>
</evidence>
<dbReference type="Gene3D" id="3.20.20.450">
    <property type="entry name" value="EAL domain"/>
    <property type="match status" value="1"/>
</dbReference>
<dbReference type="CDD" id="cd12915">
    <property type="entry name" value="PDC2_DGC_like"/>
    <property type="match status" value="1"/>
</dbReference>
<dbReference type="InterPro" id="IPR000160">
    <property type="entry name" value="GGDEF_dom"/>
</dbReference>
<evidence type="ECO:0000259" key="2">
    <source>
        <dbReference type="PROSITE" id="PS50883"/>
    </source>
</evidence>
<dbReference type="CDD" id="cd12914">
    <property type="entry name" value="PDC1_DGC_like"/>
    <property type="match status" value="1"/>
</dbReference>
<dbReference type="CDD" id="cd00130">
    <property type="entry name" value="PAS"/>
    <property type="match status" value="1"/>
</dbReference>
<dbReference type="PANTHER" id="PTHR44757:SF2">
    <property type="entry name" value="BIOFILM ARCHITECTURE MAINTENANCE PROTEIN MBAA"/>
    <property type="match status" value="1"/>
</dbReference>
<dbReference type="EMBL" id="JBHTCC010000001">
    <property type="protein sequence ID" value="MFC7297129.1"/>
    <property type="molecule type" value="Genomic_DNA"/>
</dbReference>
<dbReference type="Pfam" id="PF00563">
    <property type="entry name" value="EAL"/>
    <property type="match status" value="1"/>
</dbReference>
<dbReference type="PROSITE" id="PS50887">
    <property type="entry name" value="GGDEF"/>
    <property type="match status" value="1"/>
</dbReference>
<dbReference type="NCBIfam" id="TIGR00254">
    <property type="entry name" value="GGDEF"/>
    <property type="match status" value="1"/>
</dbReference>
<feature type="transmembrane region" description="Helical" evidence="1">
    <location>
        <begin position="286"/>
        <end position="310"/>
    </location>
</feature>
<keyword evidence="1" id="KW-0472">Membrane</keyword>
<dbReference type="SMART" id="SM00267">
    <property type="entry name" value="GGDEF"/>
    <property type="match status" value="1"/>
</dbReference>
<dbReference type="InterPro" id="IPR035919">
    <property type="entry name" value="EAL_sf"/>
</dbReference>
<dbReference type="Gene3D" id="3.30.450.20">
    <property type="entry name" value="PAS domain"/>
    <property type="match status" value="2"/>
</dbReference>
<dbReference type="PROSITE" id="PS50883">
    <property type="entry name" value="EAL"/>
    <property type="match status" value="1"/>
</dbReference>
<protein>
    <submittedName>
        <fullName evidence="4">EAL domain-containing protein</fullName>
    </submittedName>
</protein>
<dbReference type="InterPro" id="IPR043128">
    <property type="entry name" value="Rev_trsase/Diguanyl_cyclase"/>
</dbReference>
<evidence type="ECO:0000256" key="1">
    <source>
        <dbReference type="SAM" id="Phobius"/>
    </source>
</evidence>
<evidence type="ECO:0000259" key="3">
    <source>
        <dbReference type="PROSITE" id="PS50887"/>
    </source>
</evidence>
<sequence length="881" mass="98914">MSRDGYLRRNLHFIVLWSLFALLLTLLLWGVMFSKLESDKKQLEENALKKSASISKAYAQYLTRTVEQLDILAKQIKFGWEKSNGSLSFEKMSMEGVLNIPRFASAAIYDENGMPVTATLPLGNKFNVLDREYFQFHKANRSTALRIGTPTTGRLSGKKIIQVTLRIEKDGGNFGGVLVLGITPEFFTLFSDDQVLGERGILAFIGEDGIERMSKVGNEQRDTSPLSAKKIDTELASRATHLFPDGRMRFISTHKLIGYPFFALVGLDQQDVLQPYERNLLMYRKIGIAGTIIFFLFSFIAMWMSIRLAWRNHQAKTIRETYRLATEGGNEGFYILLSEQDNNGFITDFTVVDCNEKGASFFGLPKEKFLGAKVSDYYSGDYFDRVMNAYRLGMENGFYEDDYCIPEGSPIKAEWVKRKFVRADKGLAITLRDISESKRHEREMSRLATEDALTTLPNRHWLMHYLPAALDTAQTNKTMLAVLFVDLDDFKNVNDTLGHSAGDQLLCAVAARLKSVVRSTDKVIRLGGDEFTVVLEAIHNEEEVARIAFSINQVLHKPFELTRDTTTKKNKVGGSIGIALFPRDGHDVETLLKNADIAMYAAKVSRKGHFRFYDRMLYENIKLRLDTEQDLTQAIREDQFELYFQPRVATRTGVLTGMEALIRWRHPTRGLIPATEFIDLAEGSGMINAIGEIVIDKVCAHLAAWLAQGIPAVPVSVNVSAHQFNDGKVKNLIAACLARHNVPARLLEIELTESAMMRNSGDIFDEISAINKMGITMYVDDFGSGYSSLSLLQRLDMDVLKVHQAFTAQLGLGKDGEIFFTAIVSMAKALDMRVVAEGVETQAQLKILQTLACDEIQGLYIVEPLAATDVPSLIAKHYLFP</sequence>
<dbReference type="InterPro" id="IPR000014">
    <property type="entry name" value="PAS"/>
</dbReference>
<dbReference type="CDD" id="cd01949">
    <property type="entry name" value="GGDEF"/>
    <property type="match status" value="1"/>
</dbReference>
<dbReference type="PANTHER" id="PTHR44757">
    <property type="entry name" value="DIGUANYLATE CYCLASE DGCP"/>
    <property type="match status" value="1"/>
</dbReference>
<dbReference type="Proteomes" id="UP001596379">
    <property type="component" value="Unassembled WGS sequence"/>
</dbReference>
<dbReference type="SUPFAM" id="SSF141868">
    <property type="entry name" value="EAL domain-like"/>
    <property type="match status" value="1"/>
</dbReference>
<dbReference type="InterPro" id="IPR035965">
    <property type="entry name" value="PAS-like_dom_sf"/>
</dbReference>
<dbReference type="InterPro" id="IPR029787">
    <property type="entry name" value="Nucleotide_cyclase"/>
</dbReference>
<organism evidence="4 5">
    <name type="scientific">Herminiimonas aquatilis</name>
    <dbReference type="NCBI Taxonomy" id="345342"/>
    <lineage>
        <taxon>Bacteria</taxon>
        <taxon>Pseudomonadati</taxon>
        <taxon>Pseudomonadota</taxon>
        <taxon>Betaproteobacteria</taxon>
        <taxon>Burkholderiales</taxon>
        <taxon>Oxalobacteraceae</taxon>
        <taxon>Herminiimonas</taxon>
    </lineage>
</organism>
<dbReference type="CDD" id="cd01948">
    <property type="entry name" value="EAL"/>
    <property type="match status" value="1"/>
</dbReference>
<dbReference type="SUPFAM" id="SSF55785">
    <property type="entry name" value="PYP-like sensor domain (PAS domain)"/>
    <property type="match status" value="1"/>
</dbReference>
<name>A0ABW2J1Y5_9BURK</name>
<feature type="transmembrane region" description="Helical" evidence="1">
    <location>
        <begin position="12"/>
        <end position="33"/>
    </location>
</feature>
<dbReference type="Gene3D" id="3.30.70.270">
    <property type="match status" value="1"/>
</dbReference>
<feature type="domain" description="EAL" evidence="2">
    <location>
        <begin position="624"/>
        <end position="878"/>
    </location>
</feature>
<keyword evidence="1" id="KW-0812">Transmembrane</keyword>
<dbReference type="Pfam" id="PF00990">
    <property type="entry name" value="GGDEF"/>
    <property type="match status" value="1"/>
</dbReference>
<proteinExistence type="predicted"/>
<reference evidence="5" key="1">
    <citation type="journal article" date="2019" name="Int. J. Syst. Evol. Microbiol.">
        <title>The Global Catalogue of Microorganisms (GCM) 10K type strain sequencing project: providing services to taxonomists for standard genome sequencing and annotation.</title>
        <authorList>
            <consortium name="The Broad Institute Genomics Platform"/>
            <consortium name="The Broad Institute Genome Sequencing Center for Infectious Disease"/>
            <person name="Wu L."/>
            <person name="Ma J."/>
        </authorList>
    </citation>
    <scope>NUCLEOTIDE SEQUENCE [LARGE SCALE GENOMIC DNA]</scope>
    <source>
        <strain evidence="5">CCUG 36956</strain>
    </source>
</reference>
<dbReference type="InterPro" id="IPR052155">
    <property type="entry name" value="Biofilm_reg_signaling"/>
</dbReference>
<gene>
    <name evidence="4" type="ORF">ACFQO0_01615</name>
</gene>
<evidence type="ECO:0000313" key="5">
    <source>
        <dbReference type="Proteomes" id="UP001596379"/>
    </source>
</evidence>
<dbReference type="SUPFAM" id="SSF55073">
    <property type="entry name" value="Nucleotide cyclase"/>
    <property type="match status" value="1"/>
</dbReference>
<dbReference type="SMART" id="SM00052">
    <property type="entry name" value="EAL"/>
    <property type="match status" value="1"/>
</dbReference>
<keyword evidence="5" id="KW-1185">Reference proteome</keyword>
<feature type="domain" description="GGDEF" evidence="3">
    <location>
        <begin position="478"/>
        <end position="615"/>
    </location>
</feature>